<accession>A0A3S5BNV5</accession>
<dbReference type="Proteomes" id="UP000784294">
    <property type="component" value="Unassembled WGS sequence"/>
</dbReference>
<proteinExistence type="predicted"/>
<organism evidence="1 2">
    <name type="scientific">Protopolystoma xenopodis</name>
    <dbReference type="NCBI Taxonomy" id="117903"/>
    <lineage>
        <taxon>Eukaryota</taxon>
        <taxon>Metazoa</taxon>
        <taxon>Spiralia</taxon>
        <taxon>Lophotrochozoa</taxon>
        <taxon>Platyhelminthes</taxon>
        <taxon>Monogenea</taxon>
        <taxon>Polyopisthocotylea</taxon>
        <taxon>Polystomatidea</taxon>
        <taxon>Polystomatidae</taxon>
        <taxon>Protopolystoma</taxon>
    </lineage>
</organism>
<dbReference type="EMBL" id="CAAALY010244176">
    <property type="protein sequence ID" value="VEL32428.1"/>
    <property type="molecule type" value="Genomic_DNA"/>
</dbReference>
<gene>
    <name evidence="1" type="ORF">PXEA_LOCUS25868</name>
</gene>
<sequence>MLAVSPWFEAAFHTRSFLVEADGCCCCGPEHAFMDDQLNSLILTAKLILSTLFPLFFHTSLSSLAAKKMSNPPHVETNGRTKNDRKSYQAFLLSGKPREDVASRPIALGHGSSIIKARLQDKLIIHPENILIYSKKREISQVVRLLYALCARINGFKCDKQTDFLIGCPAGHNPHSPMTMTNPLFVGLKRLETVLYEKIDYNCSASLATDKMLGGVKLDTDPSGSEEPGNVIRLQMYRKT</sequence>
<comment type="caution">
    <text evidence="1">The sequence shown here is derived from an EMBL/GenBank/DDBJ whole genome shotgun (WGS) entry which is preliminary data.</text>
</comment>
<name>A0A3S5BNV5_9PLAT</name>
<reference evidence="1" key="1">
    <citation type="submission" date="2018-11" db="EMBL/GenBank/DDBJ databases">
        <authorList>
            <consortium name="Pathogen Informatics"/>
        </authorList>
    </citation>
    <scope>NUCLEOTIDE SEQUENCE</scope>
</reference>
<dbReference type="AlphaFoldDB" id="A0A3S5BNV5"/>
<protein>
    <submittedName>
        <fullName evidence="1">Uncharacterized protein</fullName>
    </submittedName>
</protein>
<keyword evidence="2" id="KW-1185">Reference proteome</keyword>
<evidence type="ECO:0000313" key="2">
    <source>
        <dbReference type="Proteomes" id="UP000784294"/>
    </source>
</evidence>
<evidence type="ECO:0000313" key="1">
    <source>
        <dbReference type="EMBL" id="VEL32428.1"/>
    </source>
</evidence>